<reference evidence="1 2" key="1">
    <citation type="submission" date="2016-10" db="EMBL/GenBank/DDBJ databases">
        <title>Genome sequence of the ascomycete fungus Penicillium subrubescens.</title>
        <authorList>
            <person name="De Vries R.P."/>
            <person name="Peng M."/>
            <person name="Dilokpimol A."/>
            <person name="Hilden K."/>
            <person name="Makela M.R."/>
            <person name="Grigoriev I."/>
            <person name="Riley R."/>
            <person name="Granchi Z."/>
        </authorList>
    </citation>
    <scope>NUCLEOTIDE SEQUENCE [LARGE SCALE GENOMIC DNA]</scope>
    <source>
        <strain evidence="1 2">CBS 132785</strain>
    </source>
</reference>
<dbReference type="AlphaFoldDB" id="A0A1Q5UN88"/>
<evidence type="ECO:0000313" key="2">
    <source>
        <dbReference type="Proteomes" id="UP000186955"/>
    </source>
</evidence>
<gene>
    <name evidence="1" type="ORF">PENSUB_347</name>
</gene>
<comment type="caution">
    <text evidence="1">The sequence shown here is derived from an EMBL/GenBank/DDBJ whole genome shotgun (WGS) entry which is preliminary data.</text>
</comment>
<keyword evidence="2" id="KW-1185">Reference proteome</keyword>
<dbReference type="Proteomes" id="UP000186955">
    <property type="component" value="Unassembled WGS sequence"/>
</dbReference>
<name>A0A1Q5UN88_9EURO</name>
<proteinExistence type="predicted"/>
<evidence type="ECO:0000313" key="1">
    <source>
        <dbReference type="EMBL" id="OKP13940.1"/>
    </source>
</evidence>
<dbReference type="EMBL" id="MNBE01000121">
    <property type="protein sequence ID" value="OKP13940.1"/>
    <property type="molecule type" value="Genomic_DNA"/>
</dbReference>
<sequence>MELPGSHARLRKVIYQSQLRYDLNDLNIKGFHFANAEKDTYRDMDARLGSRVNIHPVCSVAPVIDCAICGEVILE</sequence>
<organism evidence="1 2">
    <name type="scientific">Penicillium subrubescens</name>
    <dbReference type="NCBI Taxonomy" id="1316194"/>
    <lineage>
        <taxon>Eukaryota</taxon>
        <taxon>Fungi</taxon>
        <taxon>Dikarya</taxon>
        <taxon>Ascomycota</taxon>
        <taxon>Pezizomycotina</taxon>
        <taxon>Eurotiomycetes</taxon>
        <taxon>Eurotiomycetidae</taxon>
        <taxon>Eurotiales</taxon>
        <taxon>Aspergillaceae</taxon>
        <taxon>Penicillium</taxon>
    </lineage>
</organism>
<accession>A0A1Q5UN88</accession>
<protein>
    <submittedName>
        <fullName evidence="1">Uncharacterized protein</fullName>
    </submittedName>
</protein>